<keyword evidence="2" id="KW-1185">Reference proteome</keyword>
<comment type="caution">
    <text evidence="1">The sequence shown here is derived from an EMBL/GenBank/DDBJ whole genome shotgun (WGS) entry which is preliminary data.</text>
</comment>
<name>A0ABT7PGZ6_9BACT</name>
<dbReference type="RefSeq" id="WP_289163060.1">
    <property type="nucleotide sequence ID" value="NZ_JASZZN010000005.1"/>
</dbReference>
<dbReference type="EMBL" id="JASZZN010000005">
    <property type="protein sequence ID" value="MDM4015559.1"/>
    <property type="molecule type" value="Genomic_DNA"/>
</dbReference>
<evidence type="ECO:0000313" key="2">
    <source>
        <dbReference type="Proteomes" id="UP001239462"/>
    </source>
</evidence>
<proteinExistence type="predicted"/>
<evidence type="ECO:0000313" key="1">
    <source>
        <dbReference type="EMBL" id="MDM4015559.1"/>
    </source>
</evidence>
<reference evidence="1 2" key="1">
    <citation type="submission" date="2023-06" db="EMBL/GenBank/DDBJ databases">
        <title>Roseiconus lacunae JC819 isolated from Gulf of Mannar region, Tamil Nadu.</title>
        <authorList>
            <person name="Pk S."/>
            <person name="Ch S."/>
            <person name="Ch V.R."/>
        </authorList>
    </citation>
    <scope>NUCLEOTIDE SEQUENCE [LARGE SCALE GENOMIC DNA]</scope>
    <source>
        <strain evidence="1 2">JC819</strain>
    </source>
</reference>
<dbReference type="Proteomes" id="UP001239462">
    <property type="component" value="Unassembled WGS sequence"/>
</dbReference>
<gene>
    <name evidence="1" type="ORF">QTN89_08980</name>
</gene>
<protein>
    <submittedName>
        <fullName evidence="1">Uncharacterized protein</fullName>
    </submittedName>
</protein>
<accession>A0ABT7PGZ6</accession>
<sequence>MPIRLASTLSISPQEMADQMAQSAEYDQTTQRLYKAMIKYGLMLKDAQNSSSTDRSTAKQQLSLSCGCWVASLEFFLRLQQCTRRIPEEFLDIYDKAWEVFRPRSHWHSWAAREPWLIAPYDSTYCGVHAFRVPQHHWWPGRNSLRVLLAPQEATPTFVVGYNRVYDELIALPRVREQVKLRRLSPVGG</sequence>
<organism evidence="1 2">
    <name type="scientific">Roseiconus lacunae</name>
    <dbReference type="NCBI Taxonomy" id="2605694"/>
    <lineage>
        <taxon>Bacteria</taxon>
        <taxon>Pseudomonadati</taxon>
        <taxon>Planctomycetota</taxon>
        <taxon>Planctomycetia</taxon>
        <taxon>Pirellulales</taxon>
        <taxon>Pirellulaceae</taxon>
        <taxon>Roseiconus</taxon>
    </lineage>
</organism>